<reference evidence="6" key="5">
    <citation type="submission" date="2020-05" db="EMBL/GenBank/DDBJ databases">
        <title>Complete genome sequence of Bradyrhizobium diazoefficiens XF9 isolated from soybean nodule.</title>
        <authorList>
            <person name="Noda R."/>
            <person name="Kakizaki K."/>
            <person name="Minamisawa K."/>
        </authorList>
    </citation>
    <scope>NUCLEOTIDE SEQUENCE</scope>
    <source>
        <strain evidence="6">XF9</strain>
    </source>
</reference>
<dbReference type="Pfam" id="PF13692">
    <property type="entry name" value="Glyco_trans_1_4"/>
    <property type="match status" value="1"/>
</dbReference>
<dbReference type="AlphaFoldDB" id="A0A810AVI0"/>
<dbReference type="Pfam" id="PF13439">
    <property type="entry name" value="Glyco_transf_4"/>
    <property type="match status" value="1"/>
</dbReference>
<evidence type="ECO:0000259" key="1">
    <source>
        <dbReference type="Pfam" id="PF13439"/>
    </source>
</evidence>
<sequence length="327" mass="36398">MRILCVTNMYPSPQRPGSGAFVWHQVEQLRRLGHTVDVIDILGFQSKMNYLRGALDVMRMTSAAAYDIVHAHYGYSAYPAMFRLQAPLVITLHGTDVVGIGNIFERLCTRAVSHFADAVILVSEEMRRRIPGIVIPCGVDLDVFKPYDRDKARARLGWPKDKHIVLFPFDPARREKRYDLARASVDRLVQEGVDAELMTVFTVAHSEMPWCYSAADAMLLCSDQEGSPTSIKEALACNRPVVATEVGDVGELLGDIAGTRICPPDAGTIARNLREVLDWSRSSEFRGRAAMARYDQALTVEKIVGVYADVLSNCRARTVGRRLLRSG</sequence>
<dbReference type="EMBL" id="AP023095">
    <property type="protein sequence ID" value="BCE59201.1"/>
    <property type="molecule type" value="Genomic_DNA"/>
</dbReference>
<reference evidence="4" key="3">
    <citation type="submission" date="2020-05" db="EMBL/GenBank/DDBJ databases">
        <title>Complete genome sequence of Bradyrhizobium diazoefficiens XF5 isolated from soybean nodule.</title>
        <authorList>
            <person name="Noda R."/>
            <person name="Kakizaki K."/>
            <person name="Minamisawa K."/>
        </authorList>
    </citation>
    <scope>NUCLEOTIDE SEQUENCE</scope>
    <source>
        <strain evidence="4">XF5</strain>
    </source>
</reference>
<accession>A0A810AVI0</accession>
<proteinExistence type="predicted"/>
<reference evidence="2" key="1">
    <citation type="submission" date="2020-05" db="EMBL/GenBank/DDBJ databases">
        <title>Complete genome sequence of Bradyrhizobium diazoefficiens XF2 isolated from soybean nodule.</title>
        <authorList>
            <person name="Noda R."/>
            <person name="Kakizaki K."/>
            <person name="Minamisawa K."/>
        </authorList>
    </citation>
    <scope>NUCLEOTIDE SEQUENCE</scope>
    <source>
        <strain evidence="2">XF2</strain>
    </source>
</reference>
<dbReference type="EMBL" id="AP023098">
    <property type="protein sequence ID" value="BCE82470.1"/>
    <property type="molecule type" value="Genomic_DNA"/>
</dbReference>
<evidence type="ECO:0000313" key="2">
    <source>
        <dbReference type="EMBL" id="BCE32895.1"/>
    </source>
</evidence>
<reference evidence="3" key="2">
    <citation type="submission" date="2020-05" db="EMBL/GenBank/DDBJ databases">
        <title>Complete genome sequence of Bradyrhizobium diazoefficiens XF3 isolated from soybean nodule.</title>
        <authorList>
            <person name="Noda R."/>
            <person name="Kakizaki K."/>
            <person name="Minamisawa K."/>
        </authorList>
    </citation>
    <scope>NUCLEOTIDE SEQUENCE</scope>
    <source>
        <strain evidence="3">XF3</strain>
    </source>
</reference>
<dbReference type="InterPro" id="IPR028098">
    <property type="entry name" value="Glyco_trans_4-like_N"/>
</dbReference>
<dbReference type="GO" id="GO:0016757">
    <property type="term" value="F:glycosyltransferase activity"/>
    <property type="evidence" value="ECO:0007669"/>
    <property type="project" value="TreeGrafter"/>
</dbReference>
<dbReference type="SUPFAM" id="SSF53756">
    <property type="entry name" value="UDP-Glycosyltransferase/glycogen phosphorylase"/>
    <property type="match status" value="1"/>
</dbReference>
<dbReference type="PANTHER" id="PTHR45947:SF3">
    <property type="entry name" value="SULFOQUINOVOSYL TRANSFERASE SQD2"/>
    <property type="match status" value="1"/>
</dbReference>
<dbReference type="PANTHER" id="PTHR45947">
    <property type="entry name" value="SULFOQUINOVOSYL TRANSFERASE SQD2"/>
    <property type="match status" value="1"/>
</dbReference>
<dbReference type="EMBL" id="AP023092">
    <property type="protein sequence ID" value="BCE32895.1"/>
    <property type="molecule type" value="Genomic_DNA"/>
</dbReference>
<reference evidence="5" key="4">
    <citation type="submission" date="2020-05" db="EMBL/GenBank/DDBJ databases">
        <title>Complete genome sequence of Bradyrhizobium diazoefficiens XF6 isolated from soybean nodule.</title>
        <authorList>
            <person name="Noda R."/>
            <person name="Kakizaki K."/>
            <person name="Minamisawa K."/>
        </authorList>
    </citation>
    <scope>NUCLEOTIDE SEQUENCE</scope>
    <source>
        <strain evidence="5">XF6</strain>
    </source>
</reference>
<name>A0A810AVI0_9BRAD</name>
<dbReference type="EMBL" id="AP023096">
    <property type="protein sequence ID" value="BCE67882.1"/>
    <property type="molecule type" value="Genomic_DNA"/>
</dbReference>
<evidence type="ECO:0000313" key="5">
    <source>
        <dbReference type="EMBL" id="BCE67882.1"/>
    </source>
</evidence>
<evidence type="ECO:0000313" key="6">
    <source>
        <dbReference type="EMBL" id="BCE82470.1"/>
    </source>
</evidence>
<organism evidence="5">
    <name type="scientific">Bradyrhizobium diazoefficiens</name>
    <dbReference type="NCBI Taxonomy" id="1355477"/>
    <lineage>
        <taxon>Bacteria</taxon>
        <taxon>Pseudomonadati</taxon>
        <taxon>Pseudomonadota</taxon>
        <taxon>Alphaproteobacteria</taxon>
        <taxon>Hyphomicrobiales</taxon>
        <taxon>Nitrobacteraceae</taxon>
        <taxon>Bradyrhizobium</taxon>
    </lineage>
</organism>
<dbReference type="Gene3D" id="3.40.50.2000">
    <property type="entry name" value="Glycogen Phosphorylase B"/>
    <property type="match status" value="2"/>
</dbReference>
<gene>
    <name evidence="2" type="ORF">XF2B_66640</name>
    <name evidence="3" type="ORF">XF3B_67040</name>
    <name evidence="4" type="ORF">XF5B_67130</name>
    <name evidence="5" type="ORF">XF6B_66810</name>
    <name evidence="6" type="ORF">XF9B_38910</name>
</gene>
<evidence type="ECO:0000313" key="3">
    <source>
        <dbReference type="EMBL" id="BCE41673.1"/>
    </source>
</evidence>
<protein>
    <submittedName>
        <fullName evidence="5">LPS biosynthesis protein RfbU</fullName>
    </submittedName>
</protein>
<evidence type="ECO:0000313" key="4">
    <source>
        <dbReference type="EMBL" id="BCE59201.1"/>
    </source>
</evidence>
<dbReference type="InterPro" id="IPR050194">
    <property type="entry name" value="Glycosyltransferase_grp1"/>
</dbReference>
<feature type="domain" description="Glycosyltransferase subfamily 4-like N-terminal" evidence="1">
    <location>
        <begin position="31"/>
        <end position="142"/>
    </location>
</feature>
<dbReference type="EMBL" id="AP023093">
    <property type="protein sequence ID" value="BCE41673.1"/>
    <property type="molecule type" value="Genomic_DNA"/>
</dbReference>